<dbReference type="InterPro" id="IPR004387">
    <property type="entry name" value="Pept_M50_Zn"/>
</dbReference>
<dbReference type="Pfam" id="PF17820">
    <property type="entry name" value="PDZ_6"/>
    <property type="match status" value="1"/>
</dbReference>
<evidence type="ECO:0000256" key="2">
    <source>
        <dbReference type="SAM" id="Coils"/>
    </source>
</evidence>
<evidence type="ECO:0000313" key="7">
    <source>
        <dbReference type="Proteomes" id="UP000294862"/>
    </source>
</evidence>
<dbReference type="Pfam" id="PF13180">
    <property type="entry name" value="PDZ_2"/>
    <property type="match status" value="1"/>
</dbReference>
<dbReference type="Gene3D" id="2.30.42.60">
    <property type="match status" value="1"/>
</dbReference>
<dbReference type="Proteomes" id="UP000294862">
    <property type="component" value="Unassembled WGS sequence"/>
</dbReference>
<evidence type="ECO:0000256" key="3">
    <source>
        <dbReference type="SAM" id="MobiDB-lite"/>
    </source>
</evidence>
<evidence type="ECO:0000259" key="5">
    <source>
        <dbReference type="PROSITE" id="PS50106"/>
    </source>
</evidence>
<dbReference type="EMBL" id="SLWQ01000011">
    <property type="protein sequence ID" value="TCO36837.1"/>
    <property type="molecule type" value="Genomic_DNA"/>
</dbReference>
<evidence type="ECO:0000313" key="6">
    <source>
        <dbReference type="EMBL" id="TCO36837.1"/>
    </source>
</evidence>
<feature type="chain" id="PRO_5020862924" evidence="4">
    <location>
        <begin position="19"/>
        <end position="417"/>
    </location>
</feature>
<dbReference type="GO" id="GO:0016020">
    <property type="term" value="C:membrane"/>
    <property type="evidence" value="ECO:0007669"/>
    <property type="project" value="InterPro"/>
</dbReference>
<feature type="coiled-coil region" evidence="2">
    <location>
        <begin position="51"/>
        <end position="78"/>
    </location>
</feature>
<dbReference type="AlphaFoldDB" id="A0A4R2HZG7"/>
<organism evidence="6 7">
    <name type="scientific">Dokdonella fugitiva</name>
    <dbReference type="NCBI Taxonomy" id="328517"/>
    <lineage>
        <taxon>Bacteria</taxon>
        <taxon>Pseudomonadati</taxon>
        <taxon>Pseudomonadota</taxon>
        <taxon>Gammaproteobacteria</taxon>
        <taxon>Lysobacterales</taxon>
        <taxon>Rhodanobacteraceae</taxon>
        <taxon>Dokdonella</taxon>
    </lineage>
</organism>
<feature type="region of interest" description="Disordered" evidence="3">
    <location>
        <begin position="393"/>
        <end position="417"/>
    </location>
</feature>
<dbReference type="SUPFAM" id="SSF50156">
    <property type="entry name" value="PDZ domain-like"/>
    <property type="match status" value="2"/>
</dbReference>
<dbReference type="PANTHER" id="PTHR42837:SF2">
    <property type="entry name" value="MEMBRANE METALLOPROTEASE ARASP2, CHLOROPLASTIC-RELATED"/>
    <property type="match status" value="1"/>
</dbReference>
<dbReference type="OrthoDB" id="5953789at2"/>
<evidence type="ECO:0000256" key="4">
    <source>
        <dbReference type="SAM" id="SignalP"/>
    </source>
</evidence>
<evidence type="ECO:0000256" key="1">
    <source>
        <dbReference type="ARBA" id="ARBA00001947"/>
    </source>
</evidence>
<comment type="caution">
    <text evidence="6">The sequence shown here is derived from an EMBL/GenBank/DDBJ whole genome shotgun (WGS) entry which is preliminary data.</text>
</comment>
<dbReference type="InterPro" id="IPR036034">
    <property type="entry name" value="PDZ_sf"/>
</dbReference>
<dbReference type="Gene3D" id="2.30.42.10">
    <property type="match status" value="1"/>
</dbReference>
<keyword evidence="4" id="KW-0732">Signal</keyword>
<dbReference type="SMART" id="SM00228">
    <property type="entry name" value="PDZ"/>
    <property type="match status" value="2"/>
</dbReference>
<name>A0A4R2HZG7_9GAMM</name>
<reference evidence="6 7" key="1">
    <citation type="journal article" date="2015" name="Stand. Genomic Sci.">
        <title>Genomic Encyclopedia of Bacterial and Archaeal Type Strains, Phase III: the genomes of soil and plant-associated and newly described type strains.</title>
        <authorList>
            <person name="Whitman W.B."/>
            <person name="Woyke T."/>
            <person name="Klenk H.P."/>
            <person name="Zhou Y."/>
            <person name="Lilburn T.G."/>
            <person name="Beck B.J."/>
            <person name="De Vos P."/>
            <person name="Vandamme P."/>
            <person name="Eisen J.A."/>
            <person name="Garrity G."/>
            <person name="Hugenholtz P."/>
            <person name="Kyrpides N.C."/>
        </authorList>
    </citation>
    <scope>NUCLEOTIDE SEQUENCE [LARGE SCALE GENOMIC DNA]</scope>
    <source>
        <strain evidence="6 7">A3</strain>
    </source>
</reference>
<dbReference type="InterPro" id="IPR041489">
    <property type="entry name" value="PDZ_6"/>
</dbReference>
<comment type="cofactor">
    <cofactor evidence="1">
        <name>Zn(2+)</name>
        <dbReference type="ChEBI" id="CHEBI:29105"/>
    </cofactor>
</comment>
<dbReference type="GO" id="GO:0006508">
    <property type="term" value="P:proteolysis"/>
    <property type="evidence" value="ECO:0007669"/>
    <property type="project" value="InterPro"/>
</dbReference>
<dbReference type="InterPro" id="IPR001478">
    <property type="entry name" value="PDZ"/>
</dbReference>
<feature type="compositionally biased region" description="Pro residues" evidence="3">
    <location>
        <begin position="393"/>
        <end position="411"/>
    </location>
</feature>
<keyword evidence="7" id="KW-1185">Reference proteome</keyword>
<protein>
    <submittedName>
        <fullName evidence="6">PDZ domain-containing protein</fullName>
    </submittedName>
</protein>
<dbReference type="CDD" id="cd06782">
    <property type="entry name" value="cpPDZ_CPP-like"/>
    <property type="match status" value="1"/>
</dbReference>
<dbReference type="PANTHER" id="PTHR42837">
    <property type="entry name" value="REGULATOR OF SIGMA-E PROTEASE RSEP"/>
    <property type="match status" value="1"/>
</dbReference>
<sequence length="417" mass="43928">MKHTLLYLACVLATGVAAATDAPAAAPAPRAAAKATARADADADAAADAKAAAARRELGELRAQMRDLSRRMADLSTQLGDVGPRAYAFRYIGDPDRAMVGIVLGVEDGQVVLGGLTPDGPAARAGLRSGDVITAIDGQAVAGKTPREAVDRARGLLADLKEGQAVSIEYRRGTQKGVVVVNAERREALNWPALMNEDPEHPFLPKDFDERIRADVERASHVAGREAQREAARSAAREAMAQARGHMDSEQVREAFARARESMRHSMPWWGLNLAPMNGELGRYFGTDRGALVIASDEASLPGLRGGDVITAVGKDAIARPEDVMRALRDQPEGKDVAIKLMRDHKVLALTMKTPEFKSIFSVPVPPMPPMPAAPVAVPAAPAVPAVPAVPAAPAPAAVPAPPPPPPPPPHRASLPL</sequence>
<keyword evidence="2" id="KW-0175">Coiled coil</keyword>
<dbReference type="PROSITE" id="PS50106">
    <property type="entry name" value="PDZ"/>
    <property type="match status" value="1"/>
</dbReference>
<accession>A0A4R2HZG7</accession>
<feature type="signal peptide" evidence="4">
    <location>
        <begin position="1"/>
        <end position="18"/>
    </location>
</feature>
<proteinExistence type="predicted"/>
<dbReference type="RefSeq" id="WP_131999884.1">
    <property type="nucleotide sequence ID" value="NZ_SLWQ01000011.1"/>
</dbReference>
<gene>
    <name evidence="6" type="ORF">EV148_11113</name>
</gene>
<dbReference type="GO" id="GO:0004222">
    <property type="term" value="F:metalloendopeptidase activity"/>
    <property type="evidence" value="ECO:0007669"/>
    <property type="project" value="InterPro"/>
</dbReference>
<feature type="domain" description="PDZ" evidence="5">
    <location>
        <begin position="100"/>
        <end position="154"/>
    </location>
</feature>